<evidence type="ECO:0000256" key="2">
    <source>
        <dbReference type="ARBA" id="ARBA00011084"/>
    </source>
</evidence>
<gene>
    <name evidence="11" type="primary">gspJ</name>
    <name evidence="11" type="ORF">CUN60_08475</name>
</gene>
<sequence length="205" mass="23058">MNMVNTSRRLGFTLIELMVAIVIFAIISTVSYRMITSLVRTKEIAGEAQEKWGNLSLAISNFGMSWNRVIPLVVRDQNGGLLPAVYGKAKLNGMYDSQLEMTLSGFSGDRIYGTVPPKRIGYRYYGKTLYLVTWPVLNRVVTTQPDIDVLIDNVTKFEITFLYPDNQWRNTWPPQGGDITSLPRAVKVVMVLASGETVERSWALT</sequence>
<dbReference type="Pfam" id="PF07963">
    <property type="entry name" value="N_methyl"/>
    <property type="match status" value="1"/>
</dbReference>
<dbReference type="InterPro" id="IPR051621">
    <property type="entry name" value="T2SS_protein_J"/>
</dbReference>
<keyword evidence="4" id="KW-1003">Cell membrane</keyword>
<dbReference type="InterPro" id="IPR045584">
    <property type="entry name" value="Pilin-like"/>
</dbReference>
<keyword evidence="7 10" id="KW-0812">Transmembrane</keyword>
<evidence type="ECO:0000256" key="5">
    <source>
        <dbReference type="ARBA" id="ARBA00022481"/>
    </source>
</evidence>
<dbReference type="GO" id="GO:0005886">
    <property type="term" value="C:plasma membrane"/>
    <property type="evidence" value="ECO:0007669"/>
    <property type="project" value="UniProtKB-SubCell"/>
</dbReference>
<evidence type="ECO:0000256" key="4">
    <source>
        <dbReference type="ARBA" id="ARBA00022475"/>
    </source>
</evidence>
<evidence type="ECO:0000313" key="11">
    <source>
        <dbReference type="EMBL" id="AUR52328.1"/>
    </source>
</evidence>
<evidence type="ECO:0000256" key="3">
    <source>
        <dbReference type="ARBA" id="ARBA00021539"/>
    </source>
</evidence>
<comment type="subcellular location">
    <subcellularLocation>
        <location evidence="1">Cell inner membrane</location>
        <topology evidence="1">Single-pass membrane protein</topology>
    </subcellularLocation>
</comment>
<dbReference type="InterPro" id="IPR010055">
    <property type="entry name" value="T2SS_protein-GspJ"/>
</dbReference>
<protein>
    <recommendedName>
        <fullName evidence="3">Type II secretion system protein J</fullName>
    </recommendedName>
</protein>
<evidence type="ECO:0000256" key="10">
    <source>
        <dbReference type="SAM" id="Phobius"/>
    </source>
</evidence>
<reference evidence="12" key="1">
    <citation type="submission" date="2017-11" db="EMBL/GenBank/DDBJ databases">
        <authorList>
            <person name="Chan K.G."/>
            <person name="Lee L.S."/>
        </authorList>
    </citation>
    <scope>NUCLEOTIDE SEQUENCE [LARGE SCALE GENOMIC DNA]</scope>
    <source>
        <strain evidence="12">DSM 100970</strain>
    </source>
</reference>
<dbReference type="GO" id="GO:0015627">
    <property type="term" value="C:type II protein secretion system complex"/>
    <property type="evidence" value="ECO:0007669"/>
    <property type="project" value="InterPro"/>
</dbReference>
<dbReference type="Proteomes" id="UP000236655">
    <property type="component" value="Chromosome"/>
</dbReference>
<dbReference type="GO" id="GO:0015628">
    <property type="term" value="P:protein secretion by the type II secretion system"/>
    <property type="evidence" value="ECO:0007669"/>
    <property type="project" value="InterPro"/>
</dbReference>
<feature type="transmembrane region" description="Helical" evidence="10">
    <location>
        <begin position="12"/>
        <end position="32"/>
    </location>
</feature>
<keyword evidence="6" id="KW-0997">Cell inner membrane</keyword>
<dbReference type="Pfam" id="PF11612">
    <property type="entry name" value="T2SSJ"/>
    <property type="match status" value="1"/>
</dbReference>
<name>A0A2I7N786_9NEIS</name>
<dbReference type="AlphaFoldDB" id="A0A2I7N786"/>
<evidence type="ECO:0000256" key="8">
    <source>
        <dbReference type="ARBA" id="ARBA00022989"/>
    </source>
</evidence>
<dbReference type="EMBL" id="CP024847">
    <property type="protein sequence ID" value="AUR52328.1"/>
    <property type="molecule type" value="Genomic_DNA"/>
</dbReference>
<organism evidence="11 12">
    <name type="scientific">Aquella oligotrophica</name>
    <dbReference type="NCBI Taxonomy" id="2067065"/>
    <lineage>
        <taxon>Bacteria</taxon>
        <taxon>Pseudomonadati</taxon>
        <taxon>Pseudomonadota</taxon>
        <taxon>Betaproteobacteria</taxon>
        <taxon>Neisseriales</taxon>
        <taxon>Neisseriaceae</taxon>
        <taxon>Aquella</taxon>
    </lineage>
</organism>
<evidence type="ECO:0000256" key="9">
    <source>
        <dbReference type="ARBA" id="ARBA00023136"/>
    </source>
</evidence>
<keyword evidence="9 10" id="KW-0472">Membrane</keyword>
<comment type="similarity">
    <text evidence="2">Belongs to the GSP J family.</text>
</comment>
<keyword evidence="8 10" id="KW-1133">Transmembrane helix</keyword>
<keyword evidence="5" id="KW-0488">Methylation</keyword>
<dbReference type="Gene3D" id="3.30.700.10">
    <property type="entry name" value="Glycoprotein, Type 4 Pilin"/>
    <property type="match status" value="1"/>
</dbReference>
<keyword evidence="12" id="KW-1185">Reference proteome</keyword>
<dbReference type="PANTHER" id="PTHR39583">
    <property type="entry name" value="TYPE II SECRETION SYSTEM PROTEIN J-RELATED"/>
    <property type="match status" value="1"/>
</dbReference>
<evidence type="ECO:0000256" key="6">
    <source>
        <dbReference type="ARBA" id="ARBA00022519"/>
    </source>
</evidence>
<dbReference type="Gene3D" id="2.10.70.20">
    <property type="entry name" value="gspk-gspi-gspj complex like domains"/>
    <property type="match status" value="1"/>
</dbReference>
<dbReference type="NCBIfam" id="TIGR02532">
    <property type="entry name" value="IV_pilin_GFxxxE"/>
    <property type="match status" value="1"/>
</dbReference>
<dbReference type="PANTHER" id="PTHR39583:SF2">
    <property type="entry name" value="TYPE II SECRETION SYSTEM PROTEIN J"/>
    <property type="match status" value="1"/>
</dbReference>
<accession>A0A2I7N786</accession>
<evidence type="ECO:0000256" key="1">
    <source>
        <dbReference type="ARBA" id="ARBA00004377"/>
    </source>
</evidence>
<dbReference type="SUPFAM" id="SSF54523">
    <property type="entry name" value="Pili subunits"/>
    <property type="match status" value="2"/>
</dbReference>
<proteinExistence type="inferred from homology"/>
<dbReference type="KEGG" id="nba:CUN60_08475"/>
<evidence type="ECO:0000256" key="7">
    <source>
        <dbReference type="ARBA" id="ARBA00022692"/>
    </source>
</evidence>
<dbReference type="InterPro" id="IPR012902">
    <property type="entry name" value="N_methyl_site"/>
</dbReference>
<dbReference type="NCBIfam" id="TIGR01711">
    <property type="entry name" value="gspJ"/>
    <property type="match status" value="1"/>
</dbReference>
<evidence type="ECO:0000313" key="12">
    <source>
        <dbReference type="Proteomes" id="UP000236655"/>
    </source>
</evidence>